<dbReference type="Proteomes" id="UP000319619">
    <property type="component" value="Unassembled WGS sequence"/>
</dbReference>
<evidence type="ECO:0000313" key="1">
    <source>
        <dbReference type="EMBL" id="TKJ40684.1"/>
    </source>
</evidence>
<comment type="caution">
    <text evidence="1">The sequence shown here is derived from an EMBL/GenBank/DDBJ whole genome shotgun (WGS) entry which is preliminary data.</text>
</comment>
<name>A0A532V0E0_UNCL8</name>
<protein>
    <submittedName>
        <fullName evidence="1">Uncharacterized protein</fullName>
    </submittedName>
</protein>
<gene>
    <name evidence="1" type="ORF">CEE37_06895</name>
</gene>
<dbReference type="AlphaFoldDB" id="A0A532V0E0"/>
<proteinExistence type="predicted"/>
<organism evidence="1 2">
    <name type="scientific">candidate division LCP-89 bacterium B3_LCP</name>
    <dbReference type="NCBI Taxonomy" id="2012998"/>
    <lineage>
        <taxon>Bacteria</taxon>
        <taxon>Pseudomonadati</taxon>
        <taxon>Bacteria division LCP-89</taxon>
    </lineage>
</organism>
<reference evidence="1 2" key="1">
    <citation type="submission" date="2017-06" db="EMBL/GenBank/DDBJ databases">
        <title>Novel microbial phyla capable of carbon fixation and sulfur reduction in deep-sea sediments.</title>
        <authorList>
            <person name="Huang J."/>
            <person name="Baker B."/>
            <person name="Wang Y."/>
        </authorList>
    </citation>
    <scope>NUCLEOTIDE SEQUENCE [LARGE SCALE GENOMIC DNA]</scope>
    <source>
        <strain evidence="1">B3_LCP</strain>
    </source>
</reference>
<evidence type="ECO:0000313" key="2">
    <source>
        <dbReference type="Proteomes" id="UP000319619"/>
    </source>
</evidence>
<sequence>MNRLVKLAIILICMMSVSIGYTKPERLKPYILVSSEVGTIDGMKEKIRNRLIDGEFEIVGEYQPYDSALILIVTDEQLKQAAALSEMGGFGAALRVSLTQVEDKVQLAYNNPFYVAQVYRMTTDLDEIAKKMETVLGSGEPFGSKKGVKVKRLRRYHYGGRLMPMPSFDDWITLMEYETYDEAIQAIEKGLAEGRGGTSKIYRVDIPGKEETLIGVAIKEGKGSDLNVMGTTDTEELKQTPHLPYEVLISGGTIYTLHGKFRIAQSFPSLGMGTFMKISGAPKAIASALRQAAGGVE</sequence>
<accession>A0A532V0E0</accession>
<dbReference type="EMBL" id="NJBN01000004">
    <property type="protein sequence ID" value="TKJ40684.1"/>
    <property type="molecule type" value="Genomic_DNA"/>
</dbReference>